<organism evidence="1">
    <name type="scientific">Anguilla anguilla</name>
    <name type="common">European freshwater eel</name>
    <name type="synonym">Muraena anguilla</name>
    <dbReference type="NCBI Taxonomy" id="7936"/>
    <lineage>
        <taxon>Eukaryota</taxon>
        <taxon>Metazoa</taxon>
        <taxon>Chordata</taxon>
        <taxon>Craniata</taxon>
        <taxon>Vertebrata</taxon>
        <taxon>Euteleostomi</taxon>
        <taxon>Actinopterygii</taxon>
        <taxon>Neopterygii</taxon>
        <taxon>Teleostei</taxon>
        <taxon>Anguilliformes</taxon>
        <taxon>Anguillidae</taxon>
        <taxon>Anguilla</taxon>
    </lineage>
</organism>
<proteinExistence type="predicted"/>
<reference evidence="1" key="1">
    <citation type="submission" date="2014-11" db="EMBL/GenBank/DDBJ databases">
        <authorList>
            <person name="Amaro Gonzalez C."/>
        </authorList>
    </citation>
    <scope>NUCLEOTIDE SEQUENCE</scope>
</reference>
<accession>A0A0E9S5D0</accession>
<dbReference type="EMBL" id="GBXM01072086">
    <property type="protein sequence ID" value="JAH36491.1"/>
    <property type="molecule type" value="Transcribed_RNA"/>
</dbReference>
<evidence type="ECO:0000313" key="1">
    <source>
        <dbReference type="EMBL" id="JAH36491.1"/>
    </source>
</evidence>
<protein>
    <submittedName>
        <fullName evidence="1">Uncharacterized protein</fullName>
    </submittedName>
</protein>
<reference evidence="1" key="2">
    <citation type="journal article" date="2015" name="Fish Shellfish Immunol.">
        <title>Early steps in the European eel (Anguilla anguilla)-Vibrio vulnificus interaction in the gills: Role of the RtxA13 toxin.</title>
        <authorList>
            <person name="Callol A."/>
            <person name="Pajuelo D."/>
            <person name="Ebbesson L."/>
            <person name="Teles M."/>
            <person name="MacKenzie S."/>
            <person name="Amaro C."/>
        </authorList>
    </citation>
    <scope>NUCLEOTIDE SEQUENCE</scope>
</reference>
<name>A0A0E9S5D0_ANGAN</name>
<sequence>MQVYDHLQTKNMEHQFHINKDKGLNYF</sequence>
<dbReference type="AlphaFoldDB" id="A0A0E9S5D0"/>